<evidence type="ECO:0000313" key="2">
    <source>
        <dbReference type="EMBL" id="QHU13829.1"/>
    </source>
</evidence>
<evidence type="ECO:0000256" key="1">
    <source>
        <dbReference type="SAM" id="MobiDB-lite"/>
    </source>
</evidence>
<dbReference type="EMBL" id="MN740827">
    <property type="protein sequence ID" value="QHU13829.1"/>
    <property type="molecule type" value="Genomic_DNA"/>
</dbReference>
<sequence length="478" mass="45734">MSAGPTGIQGLQGVQGSQGATGATGLQGNAGAQGGQGVIGPPGATGPAGATPSFSYTTISSFNQSIIANAVSILNTSVTYISQTPIPSAVKGRSGTLSVFFNLSTTAGFLANSYFDYGLYVDGTAIGIGDTTTMRYVQTADNTNAISWNGFSLGTNGMMPYSPLTVPVSLGSSASNLQIGIKNSSAALNVVASVAPSATVSTTVVTTGSNVYTVPATAGAFAVVGIYAYVWGSGGNQPGTFAPGGSAGFASGFYSCSPGTNIIYVCGAIGYPTGGVLSNGGGGFSSGSINFCAGGFSGLFLSNAGGIVQSNAIIIAGGGGGGGIGGFGGFPSGASTITDIARGGSQTAGGAGSFSNGAALKGGNGSGYSAGGGGGWYGGGGMIDLGRYAGGGGGSCFVGTALGASPSPSGIGLTASAAASNGQLFVNGVTSLPLTPGGCNSPYYKSPYGQNTQTGLVVFVPAIGTSPVYVGAQSAMVC</sequence>
<feature type="compositionally biased region" description="Low complexity" evidence="1">
    <location>
        <begin position="12"/>
        <end position="27"/>
    </location>
</feature>
<dbReference type="AlphaFoldDB" id="A0A6C0K7Y2"/>
<feature type="region of interest" description="Disordered" evidence="1">
    <location>
        <begin position="1"/>
        <end position="27"/>
    </location>
</feature>
<organism evidence="2">
    <name type="scientific">viral metagenome</name>
    <dbReference type="NCBI Taxonomy" id="1070528"/>
    <lineage>
        <taxon>unclassified sequences</taxon>
        <taxon>metagenomes</taxon>
        <taxon>organismal metagenomes</taxon>
    </lineage>
</organism>
<name>A0A6C0K7Y2_9ZZZZ</name>
<accession>A0A6C0K7Y2</accession>
<protein>
    <submittedName>
        <fullName evidence="2">Uncharacterized protein</fullName>
    </submittedName>
</protein>
<reference evidence="2" key="1">
    <citation type="journal article" date="2020" name="Nature">
        <title>Giant virus diversity and host interactions through global metagenomics.</title>
        <authorList>
            <person name="Schulz F."/>
            <person name="Roux S."/>
            <person name="Paez-Espino D."/>
            <person name="Jungbluth S."/>
            <person name="Walsh D.A."/>
            <person name="Denef V.J."/>
            <person name="McMahon K.D."/>
            <person name="Konstantinidis K.T."/>
            <person name="Eloe-Fadrosh E.A."/>
            <person name="Kyrpides N.C."/>
            <person name="Woyke T."/>
        </authorList>
    </citation>
    <scope>NUCLEOTIDE SEQUENCE</scope>
    <source>
        <strain evidence="2">GVMAG-S-1101182-85</strain>
    </source>
</reference>
<proteinExistence type="predicted"/>